<organism evidence="1 2">
    <name type="scientific">Candidatus Phocaeicola faecigallinarum</name>
    <dbReference type="NCBI Taxonomy" id="2838732"/>
    <lineage>
        <taxon>Bacteria</taxon>
        <taxon>Pseudomonadati</taxon>
        <taxon>Bacteroidota</taxon>
        <taxon>Bacteroidia</taxon>
        <taxon>Bacteroidales</taxon>
        <taxon>Bacteroidaceae</taxon>
        <taxon>Phocaeicola</taxon>
    </lineage>
</organism>
<dbReference type="EMBL" id="JAHLFW010000099">
    <property type="protein sequence ID" value="MBU3839019.1"/>
    <property type="molecule type" value="Genomic_DNA"/>
</dbReference>
<dbReference type="Proteomes" id="UP000783796">
    <property type="component" value="Unassembled WGS sequence"/>
</dbReference>
<comment type="caution">
    <text evidence="1">The sequence shown here is derived from an EMBL/GenBank/DDBJ whole genome shotgun (WGS) entry which is preliminary data.</text>
</comment>
<proteinExistence type="predicted"/>
<protein>
    <submittedName>
        <fullName evidence="1">Uncharacterized protein</fullName>
    </submittedName>
</protein>
<dbReference type="AlphaFoldDB" id="A0A948TDP0"/>
<sequence length="46" mass="5301">MADAKEDVKRNCLKELYRQSTNIATYSKTVGCKCSNWNLLIANLHR</sequence>
<evidence type="ECO:0000313" key="2">
    <source>
        <dbReference type="Proteomes" id="UP000783796"/>
    </source>
</evidence>
<accession>A0A948TDP0</accession>
<name>A0A948TDP0_9BACT</name>
<evidence type="ECO:0000313" key="1">
    <source>
        <dbReference type="EMBL" id="MBU3839019.1"/>
    </source>
</evidence>
<reference evidence="1" key="1">
    <citation type="journal article" date="2021" name="PeerJ">
        <title>Extensive microbial diversity within the chicken gut microbiome revealed by metagenomics and culture.</title>
        <authorList>
            <person name="Gilroy R."/>
            <person name="Ravi A."/>
            <person name="Getino M."/>
            <person name="Pursley I."/>
            <person name="Horton D.L."/>
            <person name="Alikhan N.F."/>
            <person name="Baker D."/>
            <person name="Gharbi K."/>
            <person name="Hall N."/>
            <person name="Watson M."/>
            <person name="Adriaenssens E.M."/>
            <person name="Foster-Nyarko E."/>
            <person name="Jarju S."/>
            <person name="Secka A."/>
            <person name="Antonio M."/>
            <person name="Oren A."/>
            <person name="Chaudhuri R.R."/>
            <person name="La Ragione R."/>
            <person name="Hildebrand F."/>
            <person name="Pallen M.J."/>
        </authorList>
    </citation>
    <scope>NUCLEOTIDE SEQUENCE</scope>
    <source>
        <strain evidence="1">G4-2901</strain>
    </source>
</reference>
<reference evidence="1" key="2">
    <citation type="submission" date="2021-04" db="EMBL/GenBank/DDBJ databases">
        <authorList>
            <person name="Gilroy R."/>
        </authorList>
    </citation>
    <scope>NUCLEOTIDE SEQUENCE</scope>
    <source>
        <strain evidence="1">G4-2901</strain>
    </source>
</reference>
<gene>
    <name evidence="1" type="ORF">H9777_12065</name>
</gene>